<dbReference type="Proteomes" id="UP000189670">
    <property type="component" value="Unassembled WGS sequence"/>
</dbReference>
<dbReference type="Gene3D" id="3.40.50.300">
    <property type="entry name" value="P-loop containing nucleotide triphosphate hydrolases"/>
    <property type="match status" value="2"/>
</dbReference>
<evidence type="ECO:0000313" key="10">
    <source>
        <dbReference type="EMBL" id="ETR70262.1"/>
    </source>
</evidence>
<gene>
    <name evidence="10" type="ORF">OMM_03365</name>
</gene>
<keyword evidence="1" id="KW-0813">Transport</keyword>
<comment type="caution">
    <text evidence="10">The sequence shown here is derived from an EMBL/GenBank/DDBJ whole genome shotgun (WGS) entry which is preliminary data.</text>
</comment>
<evidence type="ECO:0000256" key="6">
    <source>
        <dbReference type="ARBA" id="ARBA00022967"/>
    </source>
</evidence>
<evidence type="ECO:0000256" key="5">
    <source>
        <dbReference type="ARBA" id="ARBA00022927"/>
    </source>
</evidence>
<dbReference type="InterPro" id="IPR044722">
    <property type="entry name" value="SecA_SF2_C"/>
</dbReference>
<dbReference type="EMBL" id="ATBP01000454">
    <property type="protein sequence ID" value="ETR70262.1"/>
    <property type="molecule type" value="Genomic_DNA"/>
</dbReference>
<sequence>MSATTIGFKKEFKSFYNTDTIEVPCNKECIRKEQNDIIYRTQTEKLIQVITLITERHAAGQPVLVDCPDIKTAEFIYKILNLKNINDRTKEVLSAINHFDESDNKFSKIYKSLSFKDIDHTKLRILTAINAEEAGIIAKAGEYGSVTISAKMAGRGTDIVISKKSKDVGHYL</sequence>
<keyword evidence="5" id="KW-0653">Protein transport</keyword>
<keyword evidence="8" id="KW-0472">Membrane</keyword>
<evidence type="ECO:0000259" key="9">
    <source>
        <dbReference type="PROSITE" id="PS51196"/>
    </source>
</evidence>
<keyword evidence="4" id="KW-0067">ATP-binding</keyword>
<keyword evidence="6" id="KW-1278">Translocase</keyword>
<proteinExistence type="predicted"/>
<dbReference type="SUPFAM" id="SSF52540">
    <property type="entry name" value="P-loop containing nucleoside triphosphate hydrolases"/>
    <property type="match status" value="1"/>
</dbReference>
<feature type="domain" description="SecA family profile" evidence="9">
    <location>
        <begin position="1"/>
        <end position="172"/>
    </location>
</feature>
<dbReference type="GO" id="GO:0006605">
    <property type="term" value="P:protein targeting"/>
    <property type="evidence" value="ECO:0007669"/>
    <property type="project" value="InterPro"/>
</dbReference>
<reference evidence="11" key="1">
    <citation type="submission" date="2012-11" db="EMBL/GenBank/DDBJ databases">
        <authorList>
            <person name="Lucero-Rivera Y.E."/>
            <person name="Tovar-Ramirez D."/>
        </authorList>
    </citation>
    <scope>NUCLEOTIDE SEQUENCE [LARGE SCALE GENOMIC DNA]</scope>
    <source>
        <strain evidence="11">Araruama</strain>
    </source>
</reference>
<accession>A0A1V1P5V6</accession>
<dbReference type="PANTHER" id="PTHR30612:SF0">
    <property type="entry name" value="CHLOROPLAST PROTEIN-TRANSPORTING ATPASE"/>
    <property type="match status" value="1"/>
</dbReference>
<evidence type="ECO:0000256" key="7">
    <source>
        <dbReference type="ARBA" id="ARBA00023010"/>
    </source>
</evidence>
<organism evidence="10 11">
    <name type="scientific">Candidatus Magnetoglobus multicellularis str. Araruama</name>
    <dbReference type="NCBI Taxonomy" id="890399"/>
    <lineage>
        <taxon>Bacteria</taxon>
        <taxon>Pseudomonadati</taxon>
        <taxon>Thermodesulfobacteriota</taxon>
        <taxon>Desulfobacteria</taxon>
        <taxon>Desulfobacterales</taxon>
        <taxon>Desulfobacteraceae</taxon>
        <taxon>Candidatus Magnetoglobus</taxon>
    </lineage>
</organism>
<dbReference type="InterPro" id="IPR014018">
    <property type="entry name" value="SecA_motor_DEAD"/>
</dbReference>
<name>A0A1V1P5V6_9BACT</name>
<evidence type="ECO:0000256" key="1">
    <source>
        <dbReference type="ARBA" id="ARBA00022448"/>
    </source>
</evidence>
<dbReference type="InterPro" id="IPR000185">
    <property type="entry name" value="SecA"/>
</dbReference>
<evidence type="ECO:0000256" key="4">
    <source>
        <dbReference type="ARBA" id="ARBA00022840"/>
    </source>
</evidence>
<keyword evidence="2" id="KW-1003">Cell membrane</keyword>
<evidence type="ECO:0000256" key="2">
    <source>
        <dbReference type="ARBA" id="ARBA00022475"/>
    </source>
</evidence>
<dbReference type="Pfam" id="PF21090">
    <property type="entry name" value="P-loop_SecA"/>
    <property type="match status" value="1"/>
</dbReference>
<evidence type="ECO:0000256" key="3">
    <source>
        <dbReference type="ARBA" id="ARBA00022741"/>
    </source>
</evidence>
<dbReference type="AlphaFoldDB" id="A0A1V1P5V6"/>
<dbReference type="GO" id="GO:0005524">
    <property type="term" value="F:ATP binding"/>
    <property type="evidence" value="ECO:0007669"/>
    <property type="project" value="UniProtKB-KW"/>
</dbReference>
<dbReference type="InterPro" id="IPR027417">
    <property type="entry name" value="P-loop_NTPase"/>
</dbReference>
<keyword evidence="3" id="KW-0547">Nucleotide-binding</keyword>
<evidence type="ECO:0000256" key="8">
    <source>
        <dbReference type="ARBA" id="ARBA00023136"/>
    </source>
</evidence>
<dbReference type="GO" id="GO:0006886">
    <property type="term" value="P:intracellular protein transport"/>
    <property type="evidence" value="ECO:0007669"/>
    <property type="project" value="InterPro"/>
</dbReference>
<protein>
    <recommendedName>
        <fullName evidence="9">SecA family profile domain-containing protein</fullName>
    </recommendedName>
</protein>
<dbReference type="PROSITE" id="PS51196">
    <property type="entry name" value="SECA_MOTOR_DEAD"/>
    <property type="match status" value="1"/>
</dbReference>
<keyword evidence="7" id="KW-0811">Translocation</keyword>
<evidence type="ECO:0000313" key="11">
    <source>
        <dbReference type="Proteomes" id="UP000189670"/>
    </source>
</evidence>
<dbReference type="PANTHER" id="PTHR30612">
    <property type="entry name" value="SECA INNER MEMBRANE COMPONENT OF SEC PROTEIN SECRETION SYSTEM"/>
    <property type="match status" value="1"/>
</dbReference>